<dbReference type="Gene3D" id="2.120.10.30">
    <property type="entry name" value="TolB, C-terminal domain"/>
    <property type="match status" value="1"/>
</dbReference>
<name>A0AAN7VKI4_9COLE</name>
<protein>
    <recommendedName>
        <fullName evidence="4">SMP-30/Gluconolactonase/LRE-like region domain-containing protein</fullName>
    </recommendedName>
</protein>
<reference evidence="5 6" key="1">
    <citation type="journal article" date="2024" name="Insects">
        <title>An Improved Chromosome-Level Genome Assembly of the Firefly Pyrocoelia pectoralis.</title>
        <authorList>
            <person name="Fu X."/>
            <person name="Meyer-Rochow V.B."/>
            <person name="Ballantyne L."/>
            <person name="Zhu X."/>
        </authorList>
    </citation>
    <scope>NUCLEOTIDE SEQUENCE [LARGE SCALE GENOMIC DNA]</scope>
    <source>
        <strain evidence="5">XCY_ONT2</strain>
    </source>
</reference>
<feature type="binding site" evidence="3">
    <location>
        <position position="167"/>
    </location>
    <ligand>
        <name>a divalent metal cation</name>
        <dbReference type="ChEBI" id="CHEBI:60240"/>
    </ligand>
</feature>
<dbReference type="InterPro" id="IPR013658">
    <property type="entry name" value="SGL"/>
</dbReference>
<dbReference type="InterPro" id="IPR005511">
    <property type="entry name" value="SMP-30"/>
</dbReference>
<comment type="similarity">
    <text evidence="1">Belongs to the SMP-30/CGR1 family.</text>
</comment>
<dbReference type="InterPro" id="IPR011042">
    <property type="entry name" value="6-blade_b-propeller_TolB-like"/>
</dbReference>
<keyword evidence="6" id="KW-1185">Reference proteome</keyword>
<feature type="binding site" evidence="3">
    <location>
        <position position="16"/>
    </location>
    <ligand>
        <name>a divalent metal cation</name>
        <dbReference type="ChEBI" id="CHEBI:60240"/>
    </ligand>
</feature>
<evidence type="ECO:0000313" key="5">
    <source>
        <dbReference type="EMBL" id="KAK5650277.1"/>
    </source>
</evidence>
<dbReference type="Proteomes" id="UP001329430">
    <property type="component" value="Chromosome 1"/>
</dbReference>
<gene>
    <name evidence="5" type="ORF">RI129_001306</name>
</gene>
<evidence type="ECO:0000256" key="1">
    <source>
        <dbReference type="ARBA" id="ARBA00008853"/>
    </source>
</evidence>
<dbReference type="AlphaFoldDB" id="A0AAN7VKI4"/>
<dbReference type="PANTHER" id="PTHR10907:SF66">
    <property type="entry name" value="MIP34848P1-RELATED"/>
    <property type="match status" value="1"/>
</dbReference>
<evidence type="ECO:0000313" key="6">
    <source>
        <dbReference type="Proteomes" id="UP001329430"/>
    </source>
</evidence>
<comment type="cofactor">
    <cofactor evidence="3">
        <name>Zn(2+)</name>
        <dbReference type="ChEBI" id="CHEBI:29105"/>
    </cofactor>
    <text evidence="3">Binds 1 divalent metal cation per subunit.</text>
</comment>
<dbReference type="GO" id="GO:0005509">
    <property type="term" value="F:calcium ion binding"/>
    <property type="evidence" value="ECO:0007669"/>
    <property type="project" value="TreeGrafter"/>
</dbReference>
<proteinExistence type="inferred from homology"/>
<feature type="binding site" evidence="3">
    <location>
        <position position="115"/>
    </location>
    <ligand>
        <name>substrate</name>
    </ligand>
</feature>
<dbReference type="EMBL" id="JAVRBK010000001">
    <property type="protein sequence ID" value="KAK5650277.1"/>
    <property type="molecule type" value="Genomic_DNA"/>
</dbReference>
<keyword evidence="3" id="KW-0862">Zinc</keyword>
<evidence type="ECO:0000256" key="2">
    <source>
        <dbReference type="PIRSR" id="PIRSR605511-1"/>
    </source>
</evidence>
<comment type="caution">
    <text evidence="5">The sequence shown here is derived from an EMBL/GenBank/DDBJ whole genome shotgun (WGS) entry which is preliminary data.</text>
</comment>
<dbReference type="Pfam" id="PF08450">
    <property type="entry name" value="SGL"/>
    <property type="match status" value="1"/>
</dbReference>
<dbReference type="GO" id="GO:0019853">
    <property type="term" value="P:L-ascorbic acid biosynthetic process"/>
    <property type="evidence" value="ECO:0007669"/>
    <property type="project" value="TreeGrafter"/>
</dbReference>
<dbReference type="SUPFAM" id="SSF63829">
    <property type="entry name" value="Calcium-dependent phosphotriesterase"/>
    <property type="match status" value="1"/>
</dbReference>
<dbReference type="PANTHER" id="PTHR10907">
    <property type="entry name" value="REGUCALCIN"/>
    <property type="match status" value="1"/>
</dbReference>
<accession>A0AAN7VKI4</accession>
<sequence>MAYVIETIGNVDLFGEAPHWDDETQSLYLANVVKNEIQKYTPSLQQHTFITVGKLFSDKTPSLIIPVNGSSNRYVITQDREIAILTWDGVSPTPTSIETIAVVDNGPGLQNNRFNDGKADHLGNLWAGTMSIYGGVPLIGPKTGSLYSMDFTIGDLKIHRTNIGVSNGIAWSNDMKKMYYIDSTTRVIDRYDFDASNRSISNRQPWFNFNNHPIAGLPDGQTIDTDGNIWVVLYLGGVVVKISTSESDKVLDIIPLPDLLVTSVAFGGSDFDVLFVTGAFLHKITGLGVRGMPANRVRI</sequence>
<dbReference type="GO" id="GO:0004341">
    <property type="term" value="F:gluconolactonase activity"/>
    <property type="evidence" value="ECO:0007669"/>
    <property type="project" value="TreeGrafter"/>
</dbReference>
<dbReference type="PRINTS" id="PR01790">
    <property type="entry name" value="SMP30FAMILY"/>
</dbReference>
<organism evidence="5 6">
    <name type="scientific">Pyrocoelia pectoralis</name>
    <dbReference type="NCBI Taxonomy" id="417401"/>
    <lineage>
        <taxon>Eukaryota</taxon>
        <taxon>Metazoa</taxon>
        <taxon>Ecdysozoa</taxon>
        <taxon>Arthropoda</taxon>
        <taxon>Hexapoda</taxon>
        <taxon>Insecta</taxon>
        <taxon>Pterygota</taxon>
        <taxon>Neoptera</taxon>
        <taxon>Endopterygota</taxon>
        <taxon>Coleoptera</taxon>
        <taxon>Polyphaga</taxon>
        <taxon>Elateriformia</taxon>
        <taxon>Elateroidea</taxon>
        <taxon>Lampyridae</taxon>
        <taxon>Lampyrinae</taxon>
        <taxon>Pyrocoelia</taxon>
    </lineage>
</organism>
<feature type="binding site" evidence="3">
    <location>
        <position position="219"/>
    </location>
    <ligand>
        <name>a divalent metal cation</name>
        <dbReference type="ChEBI" id="CHEBI:60240"/>
    </ligand>
</feature>
<feature type="domain" description="SMP-30/Gluconolactonase/LRE-like region" evidence="4">
    <location>
        <begin position="14"/>
        <end position="279"/>
    </location>
</feature>
<feature type="active site" description="Proton donor/acceptor" evidence="2">
    <location>
        <position position="219"/>
    </location>
</feature>
<keyword evidence="3" id="KW-0479">Metal-binding</keyword>
<evidence type="ECO:0000259" key="4">
    <source>
        <dbReference type="Pfam" id="PF08450"/>
    </source>
</evidence>
<feature type="binding site" evidence="3">
    <location>
        <position position="113"/>
    </location>
    <ligand>
        <name>substrate</name>
    </ligand>
</feature>
<evidence type="ECO:0000256" key="3">
    <source>
        <dbReference type="PIRSR" id="PIRSR605511-2"/>
    </source>
</evidence>